<evidence type="ECO:0000256" key="1">
    <source>
        <dbReference type="ARBA" id="ARBA00004141"/>
    </source>
</evidence>
<dbReference type="GO" id="GO:0005886">
    <property type="term" value="C:plasma membrane"/>
    <property type="evidence" value="ECO:0007669"/>
    <property type="project" value="TreeGrafter"/>
</dbReference>
<evidence type="ECO:0000256" key="8">
    <source>
        <dbReference type="SAM" id="Phobius"/>
    </source>
</evidence>
<feature type="transmembrane region" description="Helical" evidence="8">
    <location>
        <begin position="244"/>
        <end position="265"/>
    </location>
</feature>
<feature type="transmembrane region" description="Helical" evidence="8">
    <location>
        <begin position="174"/>
        <end position="194"/>
    </location>
</feature>
<dbReference type="VEuPathDB" id="FungiDB:SPRG_02321"/>
<accession>A0A067CTQ1</accession>
<keyword evidence="7" id="KW-0924">Ammonia transport</keyword>
<evidence type="ECO:0000256" key="4">
    <source>
        <dbReference type="ARBA" id="ARBA00022692"/>
    </source>
</evidence>
<feature type="transmembrane region" description="Helical" evidence="8">
    <location>
        <begin position="134"/>
        <end position="154"/>
    </location>
</feature>
<dbReference type="GeneID" id="24124877"/>
<evidence type="ECO:0000256" key="6">
    <source>
        <dbReference type="ARBA" id="ARBA00023136"/>
    </source>
</evidence>
<feature type="transmembrane region" description="Helical" evidence="8">
    <location>
        <begin position="391"/>
        <end position="413"/>
    </location>
</feature>
<dbReference type="PANTHER" id="PTHR11730">
    <property type="entry name" value="AMMONIUM TRANSPORTER"/>
    <property type="match status" value="1"/>
</dbReference>
<keyword evidence="11" id="KW-1185">Reference proteome</keyword>
<dbReference type="KEGG" id="spar:SPRG_02321"/>
<gene>
    <name evidence="10" type="ORF">SPRG_02321</name>
</gene>
<dbReference type="AlphaFoldDB" id="A0A067CTQ1"/>
<dbReference type="PANTHER" id="PTHR11730:SF6">
    <property type="entry name" value="AMMONIUM TRANSPORTER"/>
    <property type="match status" value="1"/>
</dbReference>
<protein>
    <recommendedName>
        <fullName evidence="9">Ammonium transporter AmtB-like domain-containing protein</fullName>
    </recommendedName>
</protein>
<feature type="domain" description="Ammonium transporter AmtB-like" evidence="9">
    <location>
        <begin position="59"/>
        <end position="367"/>
    </location>
</feature>
<evidence type="ECO:0000313" key="11">
    <source>
        <dbReference type="Proteomes" id="UP000030745"/>
    </source>
</evidence>
<evidence type="ECO:0000259" key="9">
    <source>
        <dbReference type="Pfam" id="PF00909"/>
    </source>
</evidence>
<evidence type="ECO:0000256" key="3">
    <source>
        <dbReference type="ARBA" id="ARBA00022448"/>
    </source>
</evidence>
<dbReference type="OrthoDB" id="534912at2759"/>
<dbReference type="InterPro" id="IPR029020">
    <property type="entry name" value="Ammonium/urea_transptr"/>
</dbReference>
<dbReference type="STRING" id="695850.A0A067CTQ1"/>
<organism evidence="10 11">
    <name type="scientific">Saprolegnia parasitica (strain CBS 223.65)</name>
    <dbReference type="NCBI Taxonomy" id="695850"/>
    <lineage>
        <taxon>Eukaryota</taxon>
        <taxon>Sar</taxon>
        <taxon>Stramenopiles</taxon>
        <taxon>Oomycota</taxon>
        <taxon>Saprolegniomycetes</taxon>
        <taxon>Saprolegniales</taxon>
        <taxon>Saprolegniaceae</taxon>
        <taxon>Saprolegnia</taxon>
    </lineage>
</organism>
<name>A0A067CTQ1_SAPPC</name>
<keyword evidence="3" id="KW-0813">Transport</keyword>
<evidence type="ECO:0000256" key="5">
    <source>
        <dbReference type="ARBA" id="ARBA00022989"/>
    </source>
</evidence>
<evidence type="ECO:0000313" key="10">
    <source>
        <dbReference type="EMBL" id="KDO32620.1"/>
    </source>
</evidence>
<dbReference type="Gene3D" id="1.10.3430.10">
    <property type="entry name" value="Ammonium transporter AmtB like domains"/>
    <property type="match status" value="1"/>
</dbReference>
<keyword evidence="6 8" id="KW-0472">Membrane</keyword>
<dbReference type="GO" id="GO:0097272">
    <property type="term" value="P:ammonium homeostasis"/>
    <property type="evidence" value="ECO:0007669"/>
    <property type="project" value="TreeGrafter"/>
</dbReference>
<evidence type="ECO:0000256" key="2">
    <source>
        <dbReference type="ARBA" id="ARBA00005887"/>
    </source>
</evidence>
<dbReference type="Pfam" id="PF00909">
    <property type="entry name" value="Ammonium_transp"/>
    <property type="match status" value="1"/>
</dbReference>
<feature type="transmembrane region" description="Helical" evidence="8">
    <location>
        <begin position="59"/>
        <end position="81"/>
    </location>
</feature>
<dbReference type="OMA" id="HAVWASD"/>
<feature type="transmembrane region" description="Helical" evidence="8">
    <location>
        <begin position="215"/>
        <end position="232"/>
    </location>
</feature>
<comment type="subcellular location">
    <subcellularLocation>
        <location evidence="1">Membrane</location>
        <topology evidence="1">Multi-pass membrane protein</topology>
    </subcellularLocation>
</comment>
<feature type="transmembrane region" description="Helical" evidence="8">
    <location>
        <begin position="107"/>
        <end position="125"/>
    </location>
</feature>
<dbReference type="GO" id="GO:0008519">
    <property type="term" value="F:ammonium channel activity"/>
    <property type="evidence" value="ECO:0007669"/>
    <property type="project" value="InterPro"/>
</dbReference>
<sequence>MAGANATIVVIINGTSTAYSWTSLARGRLQGHRGLSRASKQQQQQQQRLAFRATLGAKLLHVVTLATLVSFVYGFALAFGAGDGFIGYTGFALSSAALHDGLHLAQWFQQLTVSLVLAMILALGLERLLAPTSLAAYVVFVLGVVYPPVAHAVWASDGWLYGSHLFGTGVLDLSGGAVLHVTAGAAVGVLSVLLPRDRSVVWHTPVAPHRSLATLFLWIGWYGLIHISTPSVHGACASVSLRGMANLTVAAATSGLLSSAIHWHWRLLDDDAMHNGVLSGLVAISASASAVHPLAAALIGAGAAVLYAVGTHRLYQYDVFGATTDVVVVHLGNGLYGLLMASLCVTSTRLDAAFDCSWATLLSTAETNRTGCGLWESCEDALGAKLLAANLFGGGVILLWTTALCTAMAAPLVHFGYLHAPAKDLSAFDDTSSMTSDIEGSAYHDLDEDFTRPASPTRRSFL</sequence>
<dbReference type="Proteomes" id="UP000030745">
    <property type="component" value="Unassembled WGS sequence"/>
</dbReference>
<keyword evidence="4 8" id="KW-0812">Transmembrane</keyword>
<dbReference type="InterPro" id="IPR024041">
    <property type="entry name" value="NH4_transpt_AmtB-like_dom"/>
</dbReference>
<evidence type="ECO:0000256" key="7">
    <source>
        <dbReference type="ARBA" id="ARBA00023177"/>
    </source>
</evidence>
<dbReference type="EMBL" id="KK583194">
    <property type="protein sequence ID" value="KDO32620.1"/>
    <property type="molecule type" value="Genomic_DNA"/>
</dbReference>
<dbReference type="SUPFAM" id="SSF111352">
    <property type="entry name" value="Ammonium transporter"/>
    <property type="match status" value="1"/>
</dbReference>
<comment type="similarity">
    <text evidence="2">Belongs to the ammonia transporter channel (TC 1.A.11.2) family.</text>
</comment>
<proteinExistence type="inferred from homology"/>
<dbReference type="RefSeq" id="XP_012196288.1">
    <property type="nucleotide sequence ID" value="XM_012340898.1"/>
</dbReference>
<reference evidence="10 11" key="1">
    <citation type="journal article" date="2013" name="PLoS Genet.">
        <title>Distinctive expansion of potential virulence genes in the genome of the oomycete fish pathogen Saprolegnia parasitica.</title>
        <authorList>
            <person name="Jiang R.H."/>
            <person name="de Bruijn I."/>
            <person name="Haas B.J."/>
            <person name="Belmonte R."/>
            <person name="Lobach L."/>
            <person name="Christie J."/>
            <person name="van den Ackerveken G."/>
            <person name="Bottin A."/>
            <person name="Bulone V."/>
            <person name="Diaz-Moreno S.M."/>
            <person name="Dumas B."/>
            <person name="Fan L."/>
            <person name="Gaulin E."/>
            <person name="Govers F."/>
            <person name="Grenville-Briggs L.J."/>
            <person name="Horner N.R."/>
            <person name="Levin J.Z."/>
            <person name="Mammella M."/>
            <person name="Meijer H.J."/>
            <person name="Morris P."/>
            <person name="Nusbaum C."/>
            <person name="Oome S."/>
            <person name="Phillips A.J."/>
            <person name="van Rooyen D."/>
            <person name="Rzeszutek E."/>
            <person name="Saraiva M."/>
            <person name="Secombes C.J."/>
            <person name="Seidl M.F."/>
            <person name="Snel B."/>
            <person name="Stassen J.H."/>
            <person name="Sykes S."/>
            <person name="Tripathy S."/>
            <person name="van den Berg H."/>
            <person name="Vega-Arreguin J.C."/>
            <person name="Wawra S."/>
            <person name="Young S.K."/>
            <person name="Zeng Q."/>
            <person name="Dieguez-Uribeondo J."/>
            <person name="Russ C."/>
            <person name="Tyler B.M."/>
            <person name="van West P."/>
        </authorList>
    </citation>
    <scope>NUCLEOTIDE SEQUENCE [LARGE SCALE GENOMIC DNA]</scope>
    <source>
        <strain evidence="10 11">CBS 223.65</strain>
    </source>
</reference>
<keyword evidence="5 8" id="KW-1133">Transmembrane helix</keyword>
<feature type="transmembrane region" description="Helical" evidence="8">
    <location>
        <begin position="277"/>
        <end position="310"/>
    </location>
</feature>